<feature type="domain" description="Ig-like" evidence="9">
    <location>
        <begin position="2662"/>
        <end position="2736"/>
    </location>
</feature>
<feature type="compositionally biased region" description="Basic residues" evidence="8">
    <location>
        <begin position="1173"/>
        <end position="1195"/>
    </location>
</feature>
<feature type="domain" description="Ig-like" evidence="9">
    <location>
        <begin position="2267"/>
        <end position="2368"/>
    </location>
</feature>
<feature type="compositionally biased region" description="Basic and acidic residues" evidence="8">
    <location>
        <begin position="970"/>
        <end position="986"/>
    </location>
</feature>
<dbReference type="FunFam" id="2.60.40.10:FF:001017">
    <property type="entry name" value="Matrix remodeling associated 5"/>
    <property type="match status" value="1"/>
</dbReference>
<accession>A0A8B8SNC1</accession>
<dbReference type="FunFam" id="2.60.40.10:FF:001402">
    <property type="entry name" value="Matrix remodeling associated 5"/>
    <property type="match status" value="1"/>
</dbReference>
<dbReference type="InterPro" id="IPR013783">
    <property type="entry name" value="Ig-like_fold"/>
</dbReference>
<feature type="compositionally biased region" description="Basic residues" evidence="8">
    <location>
        <begin position="763"/>
        <end position="773"/>
    </location>
</feature>
<dbReference type="InterPro" id="IPR003591">
    <property type="entry name" value="Leu-rich_rpt_typical-subtyp"/>
</dbReference>
<dbReference type="RefSeq" id="XP_032331696.1">
    <property type="nucleotide sequence ID" value="XM_032475805.1"/>
</dbReference>
<feature type="domain" description="Ig-like" evidence="9">
    <location>
        <begin position="2071"/>
        <end position="2165"/>
    </location>
</feature>
<evidence type="ECO:0000259" key="9">
    <source>
        <dbReference type="PROSITE" id="PS50835"/>
    </source>
</evidence>
<dbReference type="InterPro" id="IPR001611">
    <property type="entry name" value="Leu-rich_rpt"/>
</dbReference>
<keyword evidence="7" id="KW-0325">Glycoprotein</keyword>
<dbReference type="SMART" id="SM00409">
    <property type="entry name" value="IG"/>
    <property type="match status" value="12"/>
</dbReference>
<dbReference type="FunFam" id="2.60.40.10:FF:001433">
    <property type="entry name" value="Matrix remodeling associated 5"/>
    <property type="match status" value="1"/>
</dbReference>
<evidence type="ECO:0000256" key="8">
    <source>
        <dbReference type="SAM" id="MobiDB-lite"/>
    </source>
</evidence>
<name>A0A8B8SNC1_CAMFR</name>
<dbReference type="InterPro" id="IPR036179">
    <property type="entry name" value="Ig-like_dom_sf"/>
</dbReference>
<dbReference type="FunFam" id="2.60.40.10:FF:001248">
    <property type="entry name" value="Matrix remodeling associated 5"/>
    <property type="match status" value="1"/>
</dbReference>
<dbReference type="PANTHER" id="PTHR45842:SF4">
    <property type="entry name" value="MATRIX-REMODELING-ASSOCIATED PROTEIN 5"/>
    <property type="match status" value="1"/>
</dbReference>
<feature type="compositionally biased region" description="Basic and acidic residues" evidence="8">
    <location>
        <begin position="742"/>
        <end position="756"/>
    </location>
</feature>
<dbReference type="FunFam" id="2.60.40.10:FF:001290">
    <property type="entry name" value="Matrix remodeling associated 5"/>
    <property type="match status" value="1"/>
</dbReference>
<keyword evidence="2" id="KW-0964">Secreted</keyword>
<dbReference type="SUPFAM" id="SSF48726">
    <property type="entry name" value="Immunoglobulin"/>
    <property type="match status" value="12"/>
</dbReference>
<dbReference type="InterPro" id="IPR050467">
    <property type="entry name" value="LRFN"/>
</dbReference>
<dbReference type="Gene3D" id="2.60.40.10">
    <property type="entry name" value="Immunoglobulins"/>
    <property type="match status" value="12"/>
</dbReference>
<dbReference type="SMART" id="SM00408">
    <property type="entry name" value="IGc2"/>
    <property type="match status" value="12"/>
</dbReference>
<reference evidence="11" key="1">
    <citation type="submission" date="2025-08" db="UniProtKB">
        <authorList>
            <consortium name="RefSeq"/>
        </authorList>
    </citation>
    <scope>IDENTIFICATION</scope>
    <source>
        <tissue evidence="11">Ear skin</tissue>
    </source>
</reference>
<feature type="compositionally biased region" description="Basic and acidic residues" evidence="8">
    <location>
        <begin position="775"/>
        <end position="785"/>
    </location>
</feature>
<feature type="region of interest" description="Disordered" evidence="8">
    <location>
        <begin position="943"/>
        <end position="1052"/>
    </location>
</feature>
<gene>
    <name evidence="11" type="primary">MXRA5</name>
</gene>
<dbReference type="SMART" id="SM00013">
    <property type="entry name" value="LRRNT"/>
    <property type="match status" value="1"/>
</dbReference>
<feature type="compositionally biased region" description="Basic residues" evidence="8">
    <location>
        <begin position="693"/>
        <end position="709"/>
    </location>
</feature>
<dbReference type="InterPro" id="IPR032675">
    <property type="entry name" value="LRR_dom_sf"/>
</dbReference>
<dbReference type="CTD" id="25878"/>
<feature type="region of interest" description="Disordered" evidence="8">
    <location>
        <begin position="1159"/>
        <end position="1322"/>
    </location>
</feature>
<feature type="region of interest" description="Disordered" evidence="8">
    <location>
        <begin position="847"/>
        <end position="918"/>
    </location>
</feature>
<evidence type="ECO:0000256" key="1">
    <source>
        <dbReference type="ARBA" id="ARBA00004613"/>
    </source>
</evidence>
<evidence type="ECO:0000256" key="6">
    <source>
        <dbReference type="ARBA" id="ARBA00023157"/>
    </source>
</evidence>
<feature type="compositionally biased region" description="Polar residues" evidence="8">
    <location>
        <begin position="858"/>
        <end position="867"/>
    </location>
</feature>
<feature type="domain" description="Ig-like" evidence="9">
    <location>
        <begin position="2567"/>
        <end position="2655"/>
    </location>
</feature>
<proteinExistence type="predicted"/>
<feature type="compositionally biased region" description="Polar residues" evidence="8">
    <location>
        <begin position="994"/>
        <end position="1012"/>
    </location>
</feature>
<dbReference type="InterPro" id="IPR000483">
    <property type="entry name" value="Cys-rich_flank_reg_C"/>
</dbReference>
<dbReference type="SMART" id="SM00369">
    <property type="entry name" value="LRR_TYP"/>
    <property type="match status" value="6"/>
</dbReference>
<dbReference type="SUPFAM" id="SSF52058">
    <property type="entry name" value="L domain-like"/>
    <property type="match status" value="1"/>
</dbReference>
<evidence type="ECO:0000256" key="5">
    <source>
        <dbReference type="ARBA" id="ARBA00022737"/>
    </source>
</evidence>
<feature type="domain" description="Ig-like" evidence="9">
    <location>
        <begin position="2465"/>
        <end position="2559"/>
    </location>
</feature>
<feature type="compositionally biased region" description="Polar residues" evidence="8">
    <location>
        <begin position="881"/>
        <end position="890"/>
    </location>
</feature>
<dbReference type="Pfam" id="PF07679">
    <property type="entry name" value="I-set"/>
    <property type="match status" value="7"/>
</dbReference>
<feature type="compositionally biased region" description="Polar residues" evidence="8">
    <location>
        <begin position="1299"/>
        <end position="1312"/>
    </location>
</feature>
<organism evidence="10 11">
    <name type="scientific">Camelus ferus</name>
    <name type="common">Wild bactrian camel</name>
    <name type="synonym">Camelus bactrianus ferus</name>
    <dbReference type="NCBI Taxonomy" id="419612"/>
    <lineage>
        <taxon>Eukaryota</taxon>
        <taxon>Metazoa</taxon>
        <taxon>Chordata</taxon>
        <taxon>Craniata</taxon>
        <taxon>Vertebrata</taxon>
        <taxon>Euteleostomi</taxon>
        <taxon>Mammalia</taxon>
        <taxon>Eutheria</taxon>
        <taxon>Laurasiatheria</taxon>
        <taxon>Artiodactyla</taxon>
        <taxon>Tylopoda</taxon>
        <taxon>Camelidae</taxon>
        <taxon>Camelus</taxon>
    </lineage>
</organism>
<feature type="compositionally biased region" description="Polar residues" evidence="8">
    <location>
        <begin position="1161"/>
        <end position="1172"/>
    </location>
</feature>
<evidence type="ECO:0000256" key="4">
    <source>
        <dbReference type="ARBA" id="ARBA00022729"/>
    </source>
</evidence>
<evidence type="ECO:0000256" key="3">
    <source>
        <dbReference type="ARBA" id="ARBA00022614"/>
    </source>
</evidence>
<feature type="compositionally biased region" description="Basic and acidic residues" evidence="8">
    <location>
        <begin position="1598"/>
        <end position="1608"/>
    </location>
</feature>
<feature type="compositionally biased region" description="Basic residues" evidence="8">
    <location>
        <begin position="1258"/>
        <end position="1272"/>
    </location>
</feature>
<feature type="compositionally biased region" description="Basic and acidic residues" evidence="8">
    <location>
        <begin position="1096"/>
        <end position="1115"/>
    </location>
</feature>
<feature type="region of interest" description="Disordered" evidence="8">
    <location>
        <begin position="693"/>
        <end position="785"/>
    </location>
</feature>
<dbReference type="CDD" id="cd00096">
    <property type="entry name" value="Ig"/>
    <property type="match status" value="4"/>
</dbReference>
<dbReference type="FunFam" id="2.60.40.10:FF:001306">
    <property type="entry name" value="Matrix remodeling associated 5"/>
    <property type="match status" value="1"/>
</dbReference>
<dbReference type="FunFam" id="3.80.10.10:FF:000322">
    <property type="entry name" value="Matrix remodeling associated 5"/>
    <property type="match status" value="1"/>
</dbReference>
<dbReference type="InterPro" id="IPR007110">
    <property type="entry name" value="Ig-like_dom"/>
</dbReference>
<feature type="domain" description="Ig-like" evidence="9">
    <location>
        <begin position="2171"/>
        <end position="2264"/>
    </location>
</feature>
<feature type="domain" description="Ig-like" evidence="9">
    <location>
        <begin position="605"/>
        <end position="692"/>
    </location>
</feature>
<evidence type="ECO:0000313" key="10">
    <source>
        <dbReference type="Proteomes" id="UP000694856"/>
    </source>
</evidence>
<evidence type="ECO:0000256" key="7">
    <source>
        <dbReference type="ARBA" id="ARBA00023180"/>
    </source>
</evidence>
<protein>
    <submittedName>
        <fullName evidence="11">LOW QUALITY PROTEIN: matrix-remodeling-associated protein 5</fullName>
    </submittedName>
</protein>
<dbReference type="GeneID" id="102514598"/>
<dbReference type="Gene3D" id="3.80.10.10">
    <property type="entry name" value="Ribonuclease Inhibitor"/>
    <property type="match status" value="2"/>
</dbReference>
<feature type="region of interest" description="Disordered" evidence="8">
    <location>
        <begin position="306"/>
        <end position="333"/>
    </location>
</feature>
<dbReference type="PROSITE" id="PS50835">
    <property type="entry name" value="IG_LIKE"/>
    <property type="match status" value="12"/>
</dbReference>
<keyword evidence="10" id="KW-1185">Reference proteome</keyword>
<dbReference type="SMART" id="SM00082">
    <property type="entry name" value="LRRCT"/>
    <property type="match status" value="1"/>
</dbReference>
<comment type="subcellular location">
    <subcellularLocation>
        <location evidence="1">Secreted</location>
    </subcellularLocation>
</comment>
<dbReference type="FunFam" id="2.60.40.10:FF:002119">
    <property type="entry name" value="Matrix remodeling associated 5"/>
    <property type="match status" value="1"/>
</dbReference>
<keyword evidence="5" id="KW-0677">Repeat</keyword>
<dbReference type="Pfam" id="PF13855">
    <property type="entry name" value="LRR_8"/>
    <property type="match status" value="1"/>
</dbReference>
<feature type="compositionally biased region" description="Acidic residues" evidence="8">
    <location>
        <begin position="319"/>
        <end position="328"/>
    </location>
</feature>
<keyword evidence="4" id="KW-0732">Signal</keyword>
<feature type="domain" description="Ig-like" evidence="9">
    <location>
        <begin position="1878"/>
        <end position="1971"/>
    </location>
</feature>
<dbReference type="InterPro" id="IPR013098">
    <property type="entry name" value="Ig_I-set"/>
</dbReference>
<feature type="domain" description="Ig-like" evidence="9">
    <location>
        <begin position="2370"/>
        <end position="2456"/>
    </location>
</feature>
<dbReference type="FunFam" id="2.60.40.10:FF:001146">
    <property type="entry name" value="Matrix remodeling associated 5"/>
    <property type="match status" value="1"/>
</dbReference>
<dbReference type="Proteomes" id="UP000694856">
    <property type="component" value="Chromosome X"/>
</dbReference>
<dbReference type="GO" id="GO:0005576">
    <property type="term" value="C:extracellular region"/>
    <property type="evidence" value="ECO:0007669"/>
    <property type="project" value="UniProtKB-SubCell"/>
</dbReference>
<dbReference type="InterPro" id="IPR003599">
    <property type="entry name" value="Ig_sub"/>
</dbReference>
<dbReference type="InterPro" id="IPR000372">
    <property type="entry name" value="LRRNT"/>
</dbReference>
<evidence type="ECO:0000313" key="11">
    <source>
        <dbReference type="RefSeq" id="XP_032331696.1"/>
    </source>
</evidence>
<feature type="region of interest" description="Disordered" evidence="8">
    <location>
        <begin position="1065"/>
        <end position="1127"/>
    </location>
</feature>
<keyword evidence="6" id="KW-1015">Disulfide bond</keyword>
<feature type="domain" description="Ig-like" evidence="9">
    <location>
        <begin position="1975"/>
        <end position="2066"/>
    </location>
</feature>
<dbReference type="FunFam" id="2.60.40.10:FF:001377">
    <property type="entry name" value="Matrix remodeling associated 5"/>
    <property type="match status" value="1"/>
</dbReference>
<dbReference type="Pfam" id="PF13927">
    <property type="entry name" value="Ig_3"/>
    <property type="match status" value="3"/>
</dbReference>
<feature type="region of interest" description="Disordered" evidence="8">
    <location>
        <begin position="1401"/>
        <end position="1751"/>
    </location>
</feature>
<dbReference type="InterPro" id="IPR003598">
    <property type="entry name" value="Ig_sub2"/>
</dbReference>
<feature type="compositionally biased region" description="Polar residues" evidence="8">
    <location>
        <begin position="1463"/>
        <end position="1484"/>
    </location>
</feature>
<feature type="compositionally biased region" description="Low complexity" evidence="8">
    <location>
        <begin position="1505"/>
        <end position="1539"/>
    </location>
</feature>
<dbReference type="FunFam" id="2.60.40.10:FF:001502">
    <property type="entry name" value="Matrix remodeling associated 5"/>
    <property type="match status" value="1"/>
</dbReference>
<sequence>MLWAHGSRVSRLPKDRCSGITPPDKMPTRAPWQALSVVLILLWGHPRATLACPHPCACYVPSEVHCTFRSLASVPAGISKHVERINLGFNSIQALSETSFAGLTKLELLMIHGNDIPSIPDGALRDLTSLQVFKFSYNKLRVITGQTLQGLWNLMRLHVDHNKIEFIHPQAFSGLTSLRLVHLEGNMLQQLHPATFSTFSFLDYFRLSTVRHLYLAENRMRTLPAGMLQNMPLLENLYLHGNPWSCDCEMRWFLEWDAKSKGILKCKKDKAYEGGQLCSMCSSPEKLHKQEIQKLKDITCQKPSIESPLRQNRSRGSEEEQDAEEDSDNQFPLEGFQYPPWNVSLNMSDEHGNTVSLACDIKKPMDLYKIHLNQTDPQELEINATVALDFECPMTRETYEKLWKLIAYYSEVPVKLHRELALGKDPRLGYQYRQDADDDTLYYTGVRAHVLTEPEWVMQPSIHIQLNRRQSTAKTVLLSYSSQHALTVSAKDARQARSMSWVMIEPGRAVQRAQTVLEGSPCQLSCNVKASESPSIFWVFPDGSVLKAPVEDEHGRFSILTSGWLKIKSTEQSDAGLYQCIARVRGETDQMVYRVLVQTPATPPPDGHTVTVQKDPGESVMLPCRALAIPEAQISWILPNRRIVNDMANTSHAYMLADGTLSIPKVQGSDSGYYRCVAVNQQGADHFTVGVTVHKKGSGRSSKRGRRPGGKTLPGGRGDVVEDEGGSGVADGDNVSRMALLHPKDQEMSLKTKDDGGIPGGQKAKKGRRKLKPWKSSEKEPETNVAEGRRVFEARRRINVANKQINPEHWADILARVRGRNPPKGTEVPPVVKSTTLPAVSQQVTSLSPAVRAPSASPVRTATSVEESSGDAPFFGEEEQASSAVSSTKTAPVEHGHDGAIPAEPHVTSTRPEGLSDDEFSAKTKAAAPTAVDLKWAASTTAYQSSATRSSLGVVHGEPTTGNEATGRWSARDAGAEPERTPKEYESPLDATSLAESETVPSSYPDLETNSAPGGAKRNVLTTTDVTAAPTPGVADSRMPEPLEDPTLGEPGVPAEAQLQEQTDDPQLLENGSSPQGHPLMEKGREGGSQTRRGGGLHEGDAVDSRSAESRRRGAEPSPPLDPALEVTDTVAPFQHPRGTTRGPLWDAGATTVATMLMPPQTATSPPALTSHASRKRPNGRRRLRPHRFRQRHRQSQPTTLAPGETFSAPPTTRVPEMQTPNQAASLPVPATAVDSTAGTAKQLDVEKHTEPASKGTYARRKHGKRPNKHRYPTSTDGPPASASKPSPAPEDRHKHVVTPSSEAVPSSTAISLPTGGPHEMSRVEDYRTTTTKVNLSHDKLQGTIPVSDGREIKNYEVTTIRGYETDRLVPGESITDVASPSGAEVSTVGGFKAGSCPFGFEGNASCNPPTSARPERLRTDRTVASSSKTLTDSPLLKELQDVDSPAEFSPLPATSALLPQEDVTSSTPPSSVKLEASSNQAETSLREEGHPATTPAMTQSEIRPQSQVSPPSPAEQPASPSVPSTTPVSLAQTSTNPTPLTPRPSPTSRASKDNAPFNHVGVPGARTPSVPTEGTPRTLRPNEFSSRDKPNFTPKQELGKEAFDGRTRNVLPPRGPDASAQVFQPPARVPDRVLPPRGTVRPPPPVATQSSLRHFVPSQAPRHLTSKPEATASPSRARPEHRHVTTPKWSSTTAPVVPLPGSKPDLPSSSADRAAGRFSGKSKLFGSNSLPDVRDPAGKPPSARAPHYSNGRLPFFFNRTLSFPQLGVTPKPQIPTSPAPAMRERKVNPGPYNRIHSQSVTHVDFGPPAPPVLHPPRTAAPPSTNVQSVPLVYSTRSPIPTLTPSVQPSRSFHQSSSKLFSAGGLPASKFWVPGEKPQIVTKFPQTVSVIAETDVVFPCEATGKPKPFVTWTKVSTGALMTPHTRVQRFEVLKNGTFVIRNVQVQDRGQYVCTAKNLHGADRMVVLLSVTVQQPQILASHYKDVTVYLGDTIAMECLAKGTPAPQISWIFPDRRVWQTVSPVEGRITLHENRTLSIKEASFADRGVYKCVASNAAGADSLAIRLHVAALPPVIHQERLENISLPPGLSIHIHCSAKAAPLPSVRWVLWDGTQIRPSQFVNGNLFVFPNGTLYIRNLAPKDSGRYECVAANLVGSARRTVQLTVQRAAANARITGTSPQRTDVRYGGTLQLDCSASGDPWPRILWRLPSKRMIDALFSFDSRIKVFANGTLVVKSVTDKDAGDYLCVARNKVGDDFVVLKVNVVMKPAKIEHKEENDHRVFYGGDLKVDCVATGLPNPEISWSLPDGSLVNSFVQSDDSGGRTKRYVVFNNGTLYFNEVGLREEGDYTCFAENQVGKDEMRVRVKVVTSPAAIRNKTYSVVHVPYGDVVTVACEAKGEPTPRVTWLSPTNRLVPTSSEKYQIFPDGTLLIQKAQRSDSGNYTCVVRNSAGEDRKMVWIHVDVQPPKINGNPNAITTVREIAPGGSRKLIDCRAEGIPTPRVFWAFPEGVVLPAPYYGNRITIHRNGTLDMRSLRKSDSVQLACIGRNEGGEARLMVQLTVLEPVEKPVFHDPVSEKITAMAGHTISLNCSATGTPTPSLLWVLPNGTELQSGQQLNRFFHKGDGRLHISGLSSVDAGAYRCVARNSAGYTERLVSLKVGLKPETSNQYHNLVSIINGETLQLPCTPPGRRQARSSWTLPNGLVLEGPQTRGRFTLWENGTLTVLDASVFDRGTYVCKTHTEYGPSVVNVPVIVIAYPPRITSEPTPVIYTRPGSTVKMNCMAMGIPKAEITWELPDRLHLTAGTQARLYGNRFLHPQGSLTIQQATQRDAGFYKCTAKNILGSDSKTTYIHVY</sequence>
<dbReference type="KEGG" id="cfr:102514598"/>
<dbReference type="FunFam" id="3.80.10.10:FF:000103">
    <property type="entry name" value="Immunoglobulin superfamily member 10"/>
    <property type="match status" value="1"/>
</dbReference>
<keyword evidence="3" id="KW-0433">Leucine-rich repeat</keyword>
<feature type="domain" description="Ig-like" evidence="9">
    <location>
        <begin position="506"/>
        <end position="582"/>
    </location>
</feature>
<dbReference type="PANTHER" id="PTHR45842">
    <property type="entry name" value="SYNAPTIC ADHESION-LIKE MOLECULE SALM"/>
    <property type="match status" value="1"/>
</dbReference>
<dbReference type="FunFam" id="2.60.40.10:FF:000537">
    <property type="entry name" value="immunoglobulin superfamily member 10"/>
    <property type="match status" value="1"/>
</dbReference>
<feature type="compositionally biased region" description="Polar residues" evidence="8">
    <location>
        <begin position="1423"/>
        <end position="1433"/>
    </location>
</feature>
<evidence type="ECO:0000256" key="2">
    <source>
        <dbReference type="ARBA" id="ARBA00022525"/>
    </source>
</evidence>
<dbReference type="FunFam" id="2.60.40.10:FF:000621">
    <property type="entry name" value="Immunoglobulin superfamily member 10"/>
    <property type="match status" value="1"/>
</dbReference>
<feature type="domain" description="Ig-like" evidence="9">
    <location>
        <begin position="2758"/>
        <end position="2853"/>
    </location>
</feature>